<dbReference type="InterPro" id="IPR003141">
    <property type="entry name" value="Pol/His_phosphatase_N"/>
</dbReference>
<dbReference type="Pfam" id="PF17657">
    <property type="entry name" value="DNA_pol3_finger"/>
    <property type="match status" value="1"/>
</dbReference>
<dbReference type="PANTHER" id="PTHR32294">
    <property type="entry name" value="DNA POLYMERASE III SUBUNIT ALPHA"/>
    <property type="match status" value="1"/>
</dbReference>
<dbReference type="Pfam" id="PF07733">
    <property type="entry name" value="DNA_pol3_alpha"/>
    <property type="match status" value="1"/>
</dbReference>
<feature type="domain" description="Polymerase/histidinol phosphatase N-terminal" evidence="7">
    <location>
        <begin position="5"/>
        <end position="72"/>
    </location>
</feature>
<comment type="caution">
    <text evidence="8">The sequence shown here is derived from an EMBL/GenBank/DDBJ whole genome shotgun (WGS) entry which is preliminary data.</text>
</comment>
<evidence type="ECO:0000256" key="2">
    <source>
        <dbReference type="ARBA" id="ARBA00022679"/>
    </source>
</evidence>
<dbReference type="InterPro" id="IPR041931">
    <property type="entry name" value="DNA_pol3_alpha_thumb_dom"/>
</dbReference>
<reference evidence="8" key="1">
    <citation type="journal article" date="2020" name="mSystems">
        <title>Genome- and Community-Level Interaction Insights into Carbon Utilization and Element Cycling Functions of Hydrothermarchaeota in Hydrothermal Sediment.</title>
        <authorList>
            <person name="Zhou Z."/>
            <person name="Liu Y."/>
            <person name="Xu W."/>
            <person name="Pan J."/>
            <person name="Luo Z.H."/>
            <person name="Li M."/>
        </authorList>
    </citation>
    <scope>NUCLEOTIDE SEQUENCE [LARGE SCALE GENOMIC DNA]</scope>
    <source>
        <strain evidence="8">SpSt-966</strain>
    </source>
</reference>
<keyword evidence="2" id="KW-0808">Transferase</keyword>
<dbReference type="SUPFAM" id="SSF89550">
    <property type="entry name" value="PHP domain-like"/>
    <property type="match status" value="1"/>
</dbReference>
<dbReference type="NCBIfam" id="TIGR00594">
    <property type="entry name" value="polc"/>
    <property type="match status" value="1"/>
</dbReference>
<evidence type="ECO:0000313" key="8">
    <source>
        <dbReference type="EMBL" id="HGE75485.1"/>
    </source>
</evidence>
<dbReference type="AlphaFoldDB" id="A0A7V3RF52"/>
<keyword evidence="5" id="KW-0239">DNA-directed DNA polymerase</keyword>
<proteinExistence type="predicted"/>
<dbReference type="Pfam" id="PF02811">
    <property type="entry name" value="PHP"/>
    <property type="match status" value="1"/>
</dbReference>
<dbReference type="SMART" id="SM00481">
    <property type="entry name" value="POLIIIAc"/>
    <property type="match status" value="1"/>
</dbReference>
<keyword evidence="3" id="KW-0548">Nucleotidyltransferase</keyword>
<gene>
    <name evidence="8" type="ORF">ENX73_05110</name>
</gene>
<dbReference type="InterPro" id="IPR040982">
    <property type="entry name" value="DNA_pol3_finger"/>
</dbReference>
<dbReference type="EMBL" id="DTPE01000204">
    <property type="protein sequence ID" value="HGE75485.1"/>
    <property type="molecule type" value="Genomic_DNA"/>
</dbReference>
<dbReference type="PANTHER" id="PTHR32294:SF0">
    <property type="entry name" value="DNA POLYMERASE III SUBUNIT ALPHA"/>
    <property type="match status" value="1"/>
</dbReference>
<dbReference type="Pfam" id="PF14579">
    <property type="entry name" value="HHH_6"/>
    <property type="match status" value="1"/>
</dbReference>
<dbReference type="Gene3D" id="1.10.10.1600">
    <property type="entry name" value="Bacterial DNA polymerase III alpha subunit, thumb domain"/>
    <property type="match status" value="1"/>
</dbReference>
<evidence type="ECO:0000256" key="5">
    <source>
        <dbReference type="ARBA" id="ARBA00022932"/>
    </source>
</evidence>
<dbReference type="GO" id="GO:0006260">
    <property type="term" value="P:DNA replication"/>
    <property type="evidence" value="ECO:0007669"/>
    <property type="project" value="UniProtKB-KW"/>
</dbReference>
<accession>A0A7V3RF52</accession>
<dbReference type="GO" id="GO:0003887">
    <property type="term" value="F:DNA-directed DNA polymerase activity"/>
    <property type="evidence" value="ECO:0007669"/>
    <property type="project" value="UniProtKB-KW"/>
</dbReference>
<dbReference type="Gene3D" id="3.20.20.140">
    <property type="entry name" value="Metal-dependent hydrolases"/>
    <property type="match status" value="1"/>
</dbReference>
<evidence type="ECO:0000256" key="4">
    <source>
        <dbReference type="ARBA" id="ARBA00022705"/>
    </source>
</evidence>
<organism evidence="8">
    <name type="scientific">Mesoaciditoga lauensis</name>
    <dbReference type="NCBI Taxonomy" id="1495039"/>
    <lineage>
        <taxon>Bacteria</taxon>
        <taxon>Thermotogati</taxon>
        <taxon>Thermotogota</taxon>
        <taxon>Thermotogae</taxon>
        <taxon>Mesoaciditogales</taxon>
        <taxon>Mesoaciditogaceae</taxon>
        <taxon>Mesoaciditoga</taxon>
    </lineage>
</organism>
<dbReference type="Gene3D" id="1.10.150.870">
    <property type="match status" value="1"/>
</dbReference>
<evidence type="ECO:0000256" key="3">
    <source>
        <dbReference type="ARBA" id="ARBA00022695"/>
    </source>
</evidence>
<evidence type="ECO:0000256" key="6">
    <source>
        <dbReference type="ARBA" id="ARBA00049244"/>
    </source>
</evidence>
<dbReference type="InterPro" id="IPR029460">
    <property type="entry name" value="DNAPol_HHH"/>
</dbReference>
<dbReference type="InterPro" id="IPR011708">
    <property type="entry name" value="DNA_pol3_alpha_NTPase_dom"/>
</dbReference>
<dbReference type="EC" id="2.7.7.7" evidence="1"/>
<evidence type="ECO:0000259" key="7">
    <source>
        <dbReference type="SMART" id="SM00481"/>
    </source>
</evidence>
<dbReference type="GO" id="GO:0008408">
    <property type="term" value="F:3'-5' exonuclease activity"/>
    <property type="evidence" value="ECO:0007669"/>
    <property type="project" value="InterPro"/>
</dbReference>
<name>A0A7V3RF52_9BACT</name>
<dbReference type="InterPro" id="IPR004805">
    <property type="entry name" value="DnaE2/DnaE/PolC"/>
</dbReference>
<dbReference type="InterPro" id="IPR004013">
    <property type="entry name" value="PHP_dom"/>
</dbReference>
<sequence length="1027" mass="115815">MNEFIHLHLHTEYSVGDSTLRIDPLMDLVKSYGMNSVAITDHGTFGGVQKFWSSATKHGIKPIIGCEIYVKDEDKKKSHLTVLAKNKDGYLSMVRMMNKMLKAGNNALDDEEIFSLDNVIVMSGCMSGKIPRLLLNGDLSKAKLLAESYKARFGEDFYIELMDTGLKEQKTLNAALVDIAKDLGIKSVATNDVHFLRKDDALAHSLFVSIGRNMRWNGELIYGSDKYYLKSQIEMADIFKGMEAAIFNTSEISSKCENYDLNPNLELPKLFDDDCKNLREQLKLFSMTDSEKERVEKELLLLESKHFCRYFLIVSDIVRTAEALGILVGPGRGSAVSSMISYLLGITTIDPLKYDLLFERFLNESRTEDPDIDVDVEDDERDRLIFTLSQKYGEAHLAQVGTYGTLGNRAAIRAVGKALGANDRMIEDLAWRVSGYNSIGEALQKNQNLARIYEGQDVKMIIDYSLELEGLVHHRSTHAAGVVISNDDLKSKMPMTFDGQKWITEFDMDSLASLGVTKIDILGLKTLTTLKDVLGKNTQRRDLMKIPVDDPKIYDLLKKGETAGIFQLESTSATVLTKKLAPEKFEDVVALLSLTRPGPMYSGMADEYVRRRHGSSFLKDELGLDSILKETYGMIIYQEQIMKIATEIAGFSGEQADLFRKAISKKDNILMADLKDRFVKGCIAKGYMEEKALRLFDMITNFASYGFNKSHSVAYAYITVWTAYLKATKTIEFITSLMNSNLSDMAKILTYSKEAKKFSINVLPPDINESGTYFTSNGNSIRSGFAAIKGVGLNFGKMVEDERKKGKFEDFENFLLRMKKSKIGKKIVEALILSGTMDSIMPNRKYAMDNLDFMMDKIDGGLKILQQQLFEGGQKPAVLPPYENYPDYDLNEKMRFQREYLTLNLPDAKEGGFSKIIDSGSGRITFHIFEKDGEIFATDGESEIKFSYPTPLPIGGPYEGEFIYRGNDMILNKLFKSPNQIYLYVKDKNELDKYLFDLIDAPEKSVVIKIKNFSVIIDGKTLKEEEL</sequence>
<comment type="catalytic activity">
    <reaction evidence="6">
        <text>DNA(n) + a 2'-deoxyribonucleoside 5'-triphosphate = DNA(n+1) + diphosphate</text>
        <dbReference type="Rhea" id="RHEA:22508"/>
        <dbReference type="Rhea" id="RHEA-COMP:17339"/>
        <dbReference type="Rhea" id="RHEA-COMP:17340"/>
        <dbReference type="ChEBI" id="CHEBI:33019"/>
        <dbReference type="ChEBI" id="CHEBI:61560"/>
        <dbReference type="ChEBI" id="CHEBI:173112"/>
        <dbReference type="EC" id="2.7.7.7"/>
    </reaction>
</comment>
<dbReference type="InterPro" id="IPR016195">
    <property type="entry name" value="Pol/histidinol_Pase-like"/>
</dbReference>
<evidence type="ECO:0000256" key="1">
    <source>
        <dbReference type="ARBA" id="ARBA00012417"/>
    </source>
</evidence>
<protein>
    <recommendedName>
        <fullName evidence="1">DNA-directed DNA polymerase</fullName>
        <ecNumber evidence="1">2.7.7.7</ecNumber>
    </recommendedName>
</protein>
<keyword evidence="4" id="KW-0235">DNA replication</keyword>